<gene>
    <name evidence="4" type="ORF">Agub_g10834</name>
</gene>
<feature type="chain" id="PRO_5042273545" description="Peptidase M11 gametolysin domain-containing protein" evidence="2">
    <location>
        <begin position="31"/>
        <end position="815"/>
    </location>
</feature>
<feature type="signal peptide" evidence="2">
    <location>
        <begin position="1"/>
        <end position="30"/>
    </location>
</feature>
<dbReference type="Proteomes" id="UP001054857">
    <property type="component" value="Unassembled WGS sequence"/>
</dbReference>
<evidence type="ECO:0000256" key="2">
    <source>
        <dbReference type="SAM" id="SignalP"/>
    </source>
</evidence>
<evidence type="ECO:0000313" key="5">
    <source>
        <dbReference type="Proteomes" id="UP001054857"/>
    </source>
</evidence>
<evidence type="ECO:0000256" key="1">
    <source>
        <dbReference type="SAM" id="MobiDB-lite"/>
    </source>
</evidence>
<dbReference type="AlphaFoldDB" id="A0AAD3HQH1"/>
<comment type="caution">
    <text evidence="4">The sequence shown here is derived from an EMBL/GenBank/DDBJ whole genome shotgun (WGS) entry which is preliminary data.</text>
</comment>
<protein>
    <recommendedName>
        <fullName evidence="3">Peptidase M11 gametolysin domain-containing protein</fullName>
    </recommendedName>
</protein>
<dbReference type="PANTHER" id="PTHR24216:SF65">
    <property type="entry name" value="PAXILLIN-LIKE PROTEIN 1"/>
    <property type="match status" value="1"/>
</dbReference>
<feature type="compositionally biased region" description="Pro residues" evidence="1">
    <location>
        <begin position="670"/>
        <end position="768"/>
    </location>
</feature>
<organism evidence="4 5">
    <name type="scientific">Astrephomene gubernaculifera</name>
    <dbReference type="NCBI Taxonomy" id="47775"/>
    <lineage>
        <taxon>Eukaryota</taxon>
        <taxon>Viridiplantae</taxon>
        <taxon>Chlorophyta</taxon>
        <taxon>core chlorophytes</taxon>
        <taxon>Chlorophyceae</taxon>
        <taxon>CS clade</taxon>
        <taxon>Chlamydomonadales</taxon>
        <taxon>Astrephomenaceae</taxon>
        <taxon>Astrephomene</taxon>
    </lineage>
</organism>
<evidence type="ECO:0000259" key="3">
    <source>
        <dbReference type="Pfam" id="PF05548"/>
    </source>
</evidence>
<feature type="compositionally biased region" description="Polar residues" evidence="1">
    <location>
        <begin position="803"/>
        <end position="815"/>
    </location>
</feature>
<dbReference type="EMBL" id="BMAR01000026">
    <property type="protein sequence ID" value="GFR48890.1"/>
    <property type="molecule type" value="Genomic_DNA"/>
</dbReference>
<feature type="domain" description="Peptidase M11 gametolysin" evidence="3">
    <location>
        <begin position="237"/>
        <end position="565"/>
    </location>
</feature>
<sequence length="815" mass="86760">MTLLQRTIDAFLISVFLLLVAGSLVQPAAGATAASQANLATQSLPVAQVSVVVKGEIVVTSVDPIRGKPAAPVNPTSVLLQPGFLYQLVDRLSDGTPVSVNLDFDSPPSLSTGDLVALPLTITVPSDAAAKITTDVSPSTPSSSRRLLRGQLKSQAAGSRMAAAGVPQDEEARRRFLADTALPLSSLVSTLGSAGSSSSGLSAKSVGAATVLGSTVAKGVVMPTAGVPQNVSSLTFLFRSSKCGIRTAMDLARLKDNWYDQGDDAAYVATMERYHKVCTYNQLLFPPSLNLAFEVDIDCKGNYTDVAGRQQPYDLFNGKGNGLDLANELAALAYFGKQYVQQNYPDVYSRWSSYRRKIHFWPFNYGKTPDQWIMYASGLSTVGCLLTASTDCNIWMNPDQNDVKPDMANVFHEMGHLLGLQHSNSWQCDASGACSSVPYGDTSDPMGIADQIDPDKTITCMSAPQVYKAGWGSPLAGGSFNVTDLGVGVSKHYVLPTMALTNKNMLRIVANQTGLVYNANTKPERAVYLSYRVRQPQVGVDDSGLRDDLNKRVWIHQYEDTYNGLSAERSPLLIAVLSDEPDQTYDSWGVLRRNASLLNATAPGGPGGLLVELVNKTDAAATVRLCVFSDKAENKVAGGCFNGIDDDCDGLADADDPDCANSVQPVTRQSPPPPPPRQPSPRPPPPPPSPQPLRSPPPSPPPPSPFPRPPPPPPSPTPRTPPPSSRPPPPRPPPPQPPSPPQRLPPPPPPPLRPPPSPPPSPPPLPPPKTKKPPPVRPPPPSPAPPKPRKKPPPPPAMGATVNWGTGTEDYSNDD</sequence>
<proteinExistence type="predicted"/>
<reference evidence="4 5" key="1">
    <citation type="journal article" date="2021" name="Sci. Rep.">
        <title>Genome sequencing of the multicellular alga Astrephomene provides insights into convergent evolution of germ-soma differentiation.</title>
        <authorList>
            <person name="Yamashita S."/>
            <person name="Yamamoto K."/>
            <person name="Matsuzaki R."/>
            <person name="Suzuki S."/>
            <person name="Yamaguchi H."/>
            <person name="Hirooka S."/>
            <person name="Minakuchi Y."/>
            <person name="Miyagishima S."/>
            <person name="Kawachi M."/>
            <person name="Toyoda A."/>
            <person name="Nozaki H."/>
        </authorList>
    </citation>
    <scope>NUCLEOTIDE SEQUENCE [LARGE SCALE GENOMIC DNA]</scope>
    <source>
        <strain evidence="4 5">NIES-4017</strain>
    </source>
</reference>
<dbReference type="InterPro" id="IPR024079">
    <property type="entry name" value="MetalloPept_cat_dom_sf"/>
</dbReference>
<feature type="region of interest" description="Disordered" evidence="1">
    <location>
        <begin position="655"/>
        <end position="815"/>
    </location>
</feature>
<accession>A0AAD3HQH1</accession>
<keyword evidence="5" id="KW-1185">Reference proteome</keyword>
<dbReference type="InterPro" id="IPR008752">
    <property type="entry name" value="Peptidase_M11"/>
</dbReference>
<feature type="compositionally biased region" description="Pro residues" evidence="1">
    <location>
        <begin position="775"/>
        <end position="786"/>
    </location>
</feature>
<evidence type="ECO:0000313" key="4">
    <source>
        <dbReference type="EMBL" id="GFR48890.1"/>
    </source>
</evidence>
<dbReference type="PRINTS" id="PR01217">
    <property type="entry name" value="PRICHEXTENSN"/>
</dbReference>
<dbReference type="GO" id="GO:0008237">
    <property type="term" value="F:metallopeptidase activity"/>
    <property type="evidence" value="ECO:0007669"/>
    <property type="project" value="InterPro"/>
</dbReference>
<dbReference type="PANTHER" id="PTHR24216">
    <property type="entry name" value="PAXILLIN-RELATED"/>
    <property type="match status" value="1"/>
</dbReference>
<dbReference type="Pfam" id="PF05548">
    <property type="entry name" value="Peptidase_M11"/>
    <property type="match status" value="1"/>
</dbReference>
<keyword evidence="2" id="KW-0732">Signal</keyword>
<name>A0AAD3HQH1_9CHLO</name>
<dbReference type="Gene3D" id="3.40.390.10">
    <property type="entry name" value="Collagenase (Catalytic Domain)"/>
    <property type="match status" value="1"/>
</dbReference>
<dbReference type="SUPFAM" id="SSF55486">
    <property type="entry name" value="Metalloproteases ('zincins'), catalytic domain"/>
    <property type="match status" value="1"/>
</dbReference>